<comment type="caution">
    <text evidence="6">The sequence shown here is derived from an EMBL/GenBank/DDBJ whole genome shotgun (WGS) entry which is preliminary data.</text>
</comment>
<comment type="similarity">
    <text evidence="1 4">Belongs to the enoyl-CoA hydratase/isomerase family.</text>
</comment>
<dbReference type="CDD" id="cd06558">
    <property type="entry name" value="crotonase-like"/>
    <property type="match status" value="1"/>
</dbReference>
<dbReference type="RefSeq" id="WP_218591433.1">
    <property type="nucleotide sequence ID" value="NZ_JADQDE010000086.1"/>
</dbReference>
<proteinExistence type="inferred from homology"/>
<reference evidence="6 7" key="1">
    <citation type="submission" date="2020-11" db="EMBL/GenBank/DDBJ databases">
        <title>Pseudonocardia abyssalis sp. nov. and Pseudonocardia oceani sp. nov., description and phylogenomic analysis of two novel actinomycetes isolated from the deep Southern Ocean.</title>
        <authorList>
            <person name="Parra J."/>
        </authorList>
    </citation>
    <scope>NUCLEOTIDE SEQUENCE [LARGE SCALE GENOMIC DNA]</scope>
    <source>
        <strain evidence="7">KRD185</strain>
    </source>
</reference>
<keyword evidence="7" id="KW-1185">Reference proteome</keyword>
<gene>
    <name evidence="6" type="ORF">I4I82_24875</name>
</gene>
<dbReference type="PANTHER" id="PTHR11941:SF169">
    <property type="entry name" value="(7AS)-7A-METHYL-1,5-DIOXO-2,3,5,6,7,7A-HEXAHYDRO-1H-INDENE-CARBOXYL-COA HYDROLASE"/>
    <property type="match status" value="1"/>
</dbReference>
<dbReference type="InterPro" id="IPR018376">
    <property type="entry name" value="Enoyl-CoA_hyd/isom_CS"/>
</dbReference>
<dbReference type="PANTHER" id="PTHR11941">
    <property type="entry name" value="ENOYL-COA HYDRATASE-RELATED"/>
    <property type="match status" value="1"/>
</dbReference>
<evidence type="ECO:0000313" key="7">
    <source>
        <dbReference type="Proteomes" id="UP000694300"/>
    </source>
</evidence>
<protein>
    <submittedName>
        <fullName evidence="6">Crotonase/enoyl-CoA hydratase family protein</fullName>
    </submittedName>
</protein>
<dbReference type="Proteomes" id="UP000694300">
    <property type="component" value="Unassembled WGS sequence"/>
</dbReference>
<feature type="region of interest" description="Disordered" evidence="5">
    <location>
        <begin position="236"/>
        <end position="265"/>
    </location>
</feature>
<feature type="compositionally biased region" description="Basic and acidic residues" evidence="5">
    <location>
        <begin position="240"/>
        <end position="265"/>
    </location>
</feature>
<dbReference type="NCBIfam" id="NF006100">
    <property type="entry name" value="PRK08252.1"/>
    <property type="match status" value="1"/>
</dbReference>
<name>A0ABS6UF75_9PSEU</name>
<evidence type="ECO:0000256" key="2">
    <source>
        <dbReference type="ARBA" id="ARBA00023098"/>
    </source>
</evidence>
<evidence type="ECO:0000256" key="1">
    <source>
        <dbReference type="ARBA" id="ARBA00005254"/>
    </source>
</evidence>
<accession>A0ABS6UF75</accession>
<dbReference type="EMBL" id="JADQDF010000001">
    <property type="protein sequence ID" value="MBW0130884.1"/>
    <property type="molecule type" value="Genomic_DNA"/>
</dbReference>
<organism evidence="6 7">
    <name type="scientific">Pseudonocardia oceani</name>
    <dbReference type="NCBI Taxonomy" id="2792013"/>
    <lineage>
        <taxon>Bacteria</taxon>
        <taxon>Bacillati</taxon>
        <taxon>Actinomycetota</taxon>
        <taxon>Actinomycetes</taxon>
        <taxon>Pseudonocardiales</taxon>
        <taxon>Pseudonocardiaceae</taxon>
        <taxon>Pseudonocardia</taxon>
    </lineage>
</organism>
<evidence type="ECO:0000256" key="5">
    <source>
        <dbReference type="SAM" id="MobiDB-lite"/>
    </source>
</evidence>
<evidence type="ECO:0000313" key="6">
    <source>
        <dbReference type="EMBL" id="MBW0130884.1"/>
    </source>
</evidence>
<evidence type="ECO:0000256" key="4">
    <source>
        <dbReference type="RuleBase" id="RU003707"/>
    </source>
</evidence>
<sequence>MTSTADRRTGVGHGLRVEHRDGVAVLTIDRPARRNAIDLPTAQAISDALDELDADPALRVAVLCGTGSVFSAGMDLKAFAETGERPVVEGRGGFGIVARPPMKPVIAAVEGAALGGGFEIVLACDLVVAAAGATFGLPEVRRGLTASGGGLIRLPRRLPRNLAMEAALTGTALTAARCAELGLVNRVVPDGTAREAALELAAEIARNAPLAVRVSKEVVLRSAQWSEDEAFARQEPLVDPVRRSADAREGARAFAEKRTPRWEGR</sequence>
<keyword evidence="3" id="KW-0456">Lyase</keyword>
<dbReference type="Pfam" id="PF00378">
    <property type="entry name" value="ECH_1"/>
    <property type="match status" value="1"/>
</dbReference>
<evidence type="ECO:0000256" key="3">
    <source>
        <dbReference type="ARBA" id="ARBA00023239"/>
    </source>
</evidence>
<keyword evidence="2" id="KW-0443">Lipid metabolism</keyword>
<dbReference type="PROSITE" id="PS00166">
    <property type="entry name" value="ENOYL_COA_HYDRATASE"/>
    <property type="match status" value="1"/>
</dbReference>
<dbReference type="InterPro" id="IPR001753">
    <property type="entry name" value="Enoyl-CoA_hydra/iso"/>
</dbReference>